<feature type="compositionally biased region" description="Acidic residues" evidence="1">
    <location>
        <begin position="273"/>
        <end position="286"/>
    </location>
</feature>
<keyword evidence="2" id="KW-0732">Signal</keyword>
<accession>A0A7Y0ES42</accession>
<dbReference type="SUPFAM" id="SSF53822">
    <property type="entry name" value="Periplasmic binding protein-like I"/>
    <property type="match status" value="1"/>
</dbReference>
<dbReference type="RefSeq" id="WP_169172348.1">
    <property type="nucleotide sequence ID" value="NZ_JAAIII010000004.1"/>
</dbReference>
<evidence type="ECO:0008006" key="5">
    <source>
        <dbReference type="Google" id="ProtNLM"/>
    </source>
</evidence>
<feature type="region of interest" description="Disordered" evidence="1">
    <location>
        <begin position="153"/>
        <end position="196"/>
    </location>
</feature>
<evidence type="ECO:0000256" key="2">
    <source>
        <dbReference type="SAM" id="SignalP"/>
    </source>
</evidence>
<dbReference type="PROSITE" id="PS51257">
    <property type="entry name" value="PROKAR_LIPOPROTEIN"/>
    <property type="match status" value="1"/>
</dbReference>
<name>A0A7Y0ES42_9BIFI</name>
<feature type="region of interest" description="Disordered" evidence="1">
    <location>
        <begin position="421"/>
        <end position="464"/>
    </location>
</feature>
<dbReference type="Proteomes" id="UP000532194">
    <property type="component" value="Unassembled WGS sequence"/>
</dbReference>
<organism evidence="3 4">
    <name type="scientific">Bifidobacterium oedipodis</name>
    <dbReference type="NCBI Taxonomy" id="2675322"/>
    <lineage>
        <taxon>Bacteria</taxon>
        <taxon>Bacillati</taxon>
        <taxon>Actinomycetota</taxon>
        <taxon>Actinomycetes</taxon>
        <taxon>Bifidobacteriales</taxon>
        <taxon>Bifidobacteriaceae</taxon>
        <taxon>Bifidobacterium</taxon>
    </lineage>
</organism>
<dbReference type="Gene3D" id="3.40.50.2300">
    <property type="match status" value="3"/>
</dbReference>
<evidence type="ECO:0000256" key="1">
    <source>
        <dbReference type="SAM" id="MobiDB-lite"/>
    </source>
</evidence>
<dbReference type="EMBL" id="JAAIII010000004">
    <property type="protein sequence ID" value="NMM94316.1"/>
    <property type="molecule type" value="Genomic_DNA"/>
</dbReference>
<sequence length="566" mass="60110">MVFARRSANVFIAIAASCAMVLSLTACATEHTTVHPNGQTTVTSDSTGAVALFTPSDGITLNQQTPLNKWAKLVPDLTDALVNAGFSKSDISHTTSTSLDKQSRAIQDYVVDQLSDKGSSDDNGVRFSPEAMTLLVAPVVETDASTRQYGDYASQTLATDEANNTDTTDEATDDSTDKSTQDSKDSKDEDAEKQTEAVERLVSSLKLAQESGMNVVLLGNSIESYQPDAFVQFSDARAIGTLQAEKIVAKLELDKASKDNPKSIEVLLPYDSDSSDDSAADSDDNTDTATPDTAIFAQEAFQGIWQVLGPYFKSGVAVSPSGTLDASSDADDWQNVAYDASEKGSTAAVLAERLENTESSDSSDGKTDSIVHVDGIIAMNDYIASEVVEELTDLGYTGSAADINPQITISGIVDNITGKKDLSREAVPDPIKSPQNDKADDNESTDSNGDASNDEEDSTVEKAKKTQWPLVTGYGAYISNMPDVVNGKQWMTGIEDRKTIAKDLAEACERLNKGDKLTGMDSVENTQVGGVDNVPTISEDLVAVSASNLKETLIDPGYITLADAGL</sequence>
<comment type="caution">
    <text evidence="3">The sequence shown here is derived from an EMBL/GenBank/DDBJ whole genome shotgun (WGS) entry which is preliminary data.</text>
</comment>
<gene>
    <name evidence="3" type="ORF">G1C95_1503</name>
</gene>
<evidence type="ECO:0000313" key="3">
    <source>
        <dbReference type="EMBL" id="NMM94316.1"/>
    </source>
</evidence>
<protein>
    <recommendedName>
        <fullName evidence="5">Periplasmic binding protein domain-containing protein</fullName>
    </recommendedName>
</protein>
<evidence type="ECO:0000313" key="4">
    <source>
        <dbReference type="Proteomes" id="UP000532194"/>
    </source>
</evidence>
<feature type="compositionally biased region" description="Basic and acidic residues" evidence="1">
    <location>
        <begin position="175"/>
        <end position="196"/>
    </location>
</feature>
<dbReference type="InterPro" id="IPR028082">
    <property type="entry name" value="Peripla_BP_I"/>
</dbReference>
<feature type="chain" id="PRO_5030888599" description="Periplasmic binding protein domain-containing protein" evidence="2">
    <location>
        <begin position="29"/>
        <end position="566"/>
    </location>
</feature>
<proteinExistence type="predicted"/>
<feature type="signal peptide" evidence="2">
    <location>
        <begin position="1"/>
        <end position="28"/>
    </location>
</feature>
<reference evidence="3 4" key="1">
    <citation type="submission" date="2020-02" db="EMBL/GenBank/DDBJ databases">
        <title>Characterization of phylogenetic diversity of novel bifidobacterial species isolated in Czech ZOOs.</title>
        <authorList>
            <person name="Lugli G.A."/>
            <person name="Vera N.B."/>
            <person name="Ventura M."/>
        </authorList>
    </citation>
    <scope>NUCLEOTIDE SEQUENCE [LARGE SCALE GENOMIC DNA]</scope>
    <source>
        <strain evidence="3 4">DSM 109957</strain>
    </source>
</reference>
<keyword evidence="4" id="KW-1185">Reference proteome</keyword>
<feature type="region of interest" description="Disordered" evidence="1">
    <location>
        <begin position="267"/>
        <end position="290"/>
    </location>
</feature>
<dbReference type="AlphaFoldDB" id="A0A7Y0ES42"/>